<accession>A0AAV4Q0T5</accession>
<comment type="caution">
    <text evidence="1">The sequence shown here is derived from an EMBL/GenBank/DDBJ whole genome shotgun (WGS) entry which is preliminary data.</text>
</comment>
<evidence type="ECO:0000313" key="2">
    <source>
        <dbReference type="Proteomes" id="UP001054945"/>
    </source>
</evidence>
<dbReference type="Proteomes" id="UP001054945">
    <property type="component" value="Unassembled WGS sequence"/>
</dbReference>
<evidence type="ECO:0000313" key="1">
    <source>
        <dbReference type="EMBL" id="GIY02620.1"/>
    </source>
</evidence>
<organism evidence="1 2">
    <name type="scientific">Caerostris extrusa</name>
    <name type="common">Bark spider</name>
    <name type="synonym">Caerostris bankana</name>
    <dbReference type="NCBI Taxonomy" id="172846"/>
    <lineage>
        <taxon>Eukaryota</taxon>
        <taxon>Metazoa</taxon>
        <taxon>Ecdysozoa</taxon>
        <taxon>Arthropoda</taxon>
        <taxon>Chelicerata</taxon>
        <taxon>Arachnida</taxon>
        <taxon>Araneae</taxon>
        <taxon>Araneomorphae</taxon>
        <taxon>Entelegynae</taxon>
        <taxon>Araneoidea</taxon>
        <taxon>Araneidae</taxon>
        <taxon>Caerostris</taxon>
    </lineage>
</organism>
<proteinExistence type="predicted"/>
<gene>
    <name evidence="1" type="primary">AVEN_126801_1</name>
    <name evidence="1" type="ORF">CEXT_236741</name>
</gene>
<sequence>MDIEGSWRMRQCVCEQKDEYCKTEVEHASVDIDNQCADKCLAGCEGDCQITDYSQLNPCSYQCNINGQYYYGTEEDFSYCGTNKVCYKGSCLSTIYTDRCQYLYGGDYIAIQERYESCSYHCVSTTGCGTMFLENLPQETSCSAGYSGLIGDSLTALAKIGTFTGLDSLARVLTDTDV</sequence>
<dbReference type="AlphaFoldDB" id="A0AAV4Q0T5"/>
<reference evidence="1 2" key="1">
    <citation type="submission" date="2021-06" db="EMBL/GenBank/DDBJ databases">
        <title>Caerostris extrusa draft genome.</title>
        <authorList>
            <person name="Kono N."/>
            <person name="Arakawa K."/>
        </authorList>
    </citation>
    <scope>NUCLEOTIDE SEQUENCE [LARGE SCALE GENOMIC DNA]</scope>
</reference>
<protein>
    <submittedName>
        <fullName evidence="1">Uncharacterized protein</fullName>
    </submittedName>
</protein>
<keyword evidence="2" id="KW-1185">Reference proteome</keyword>
<dbReference type="EMBL" id="BPLR01005467">
    <property type="protein sequence ID" value="GIY02620.1"/>
    <property type="molecule type" value="Genomic_DNA"/>
</dbReference>
<name>A0AAV4Q0T5_CAEEX</name>